<protein>
    <submittedName>
        <fullName evidence="8">MFS transporter</fullName>
    </submittedName>
</protein>
<feature type="transmembrane region" description="Helical" evidence="7">
    <location>
        <begin position="102"/>
        <end position="124"/>
    </location>
</feature>
<dbReference type="Pfam" id="PF07690">
    <property type="entry name" value="MFS_1"/>
    <property type="match status" value="1"/>
</dbReference>
<keyword evidence="5 7" id="KW-0472">Membrane</keyword>
<accession>A0ABN2AN92</accession>
<dbReference type="Gene3D" id="1.20.1250.20">
    <property type="entry name" value="MFS general substrate transporter like domains"/>
    <property type="match status" value="1"/>
</dbReference>
<keyword evidence="4 7" id="KW-1133">Transmembrane helix</keyword>
<feature type="transmembrane region" description="Helical" evidence="7">
    <location>
        <begin position="316"/>
        <end position="334"/>
    </location>
</feature>
<proteinExistence type="predicted"/>
<feature type="transmembrane region" description="Helical" evidence="7">
    <location>
        <begin position="250"/>
        <end position="273"/>
    </location>
</feature>
<feature type="transmembrane region" description="Helical" evidence="7">
    <location>
        <begin position="408"/>
        <end position="427"/>
    </location>
</feature>
<dbReference type="InterPro" id="IPR036259">
    <property type="entry name" value="MFS_trans_sf"/>
</dbReference>
<dbReference type="PANTHER" id="PTHR23513">
    <property type="entry name" value="INTEGRAL MEMBRANE EFFLUX PROTEIN-RELATED"/>
    <property type="match status" value="1"/>
</dbReference>
<organism evidence="8 9">
    <name type="scientific">Brevibacterium permense</name>
    <dbReference type="NCBI Taxonomy" id="234834"/>
    <lineage>
        <taxon>Bacteria</taxon>
        <taxon>Bacillati</taxon>
        <taxon>Actinomycetota</taxon>
        <taxon>Actinomycetes</taxon>
        <taxon>Micrococcales</taxon>
        <taxon>Brevibacteriaceae</taxon>
        <taxon>Brevibacterium</taxon>
    </lineage>
</organism>
<feature type="transmembrane region" description="Helical" evidence="7">
    <location>
        <begin position="40"/>
        <end position="62"/>
    </location>
</feature>
<feature type="transmembrane region" description="Helical" evidence="7">
    <location>
        <begin position="378"/>
        <end position="396"/>
    </location>
</feature>
<sequence>MAAADQPPSSEPQPQPQHGPASSQRPKHVSLWRHRDFMKLWAGDTVSVFGSELVLFALPLIAVQLLHADAFEMGVLATLESAAFLLISLPAGAGVDRLPKRLVIVYGDTIRAAILLTIPLTWAFDAVSMIQLYLVAAGVGIVSVFFDIANQSYLPELVDGESISDGNGKLQASQQTAGVAGPTLASGLVTAIGAPLTVGLTSICMGLSSILVGLIKHRETPRAAEGRAGFVAEIREGLGFVLGHPLLRRITACTGLTNFASSGIFALLVLYALTTLGLHQVELGIIMSVASAGGILGALTAAWVQKILGEGTSIAVSAPISGLCFLGVPLASVLPALPTLLISWFFVTWAVVVYNIAQVSFRQRLCPKPLLGRMNASIRFLVWGPMPLGAFLAGILGDRLGVTRTMWILAACALLGSLPVLASRLLGMRVLPRELDLLAEATDPISPSAEAEGRG</sequence>
<comment type="caution">
    <text evidence="8">The sequence shown here is derived from an EMBL/GenBank/DDBJ whole genome shotgun (WGS) entry which is preliminary data.</text>
</comment>
<dbReference type="SUPFAM" id="SSF103473">
    <property type="entry name" value="MFS general substrate transporter"/>
    <property type="match status" value="1"/>
</dbReference>
<dbReference type="InterPro" id="IPR011701">
    <property type="entry name" value="MFS"/>
</dbReference>
<dbReference type="Proteomes" id="UP001500177">
    <property type="component" value="Unassembled WGS sequence"/>
</dbReference>
<keyword evidence="9" id="KW-1185">Reference proteome</keyword>
<evidence type="ECO:0000256" key="2">
    <source>
        <dbReference type="ARBA" id="ARBA00022475"/>
    </source>
</evidence>
<evidence type="ECO:0000256" key="1">
    <source>
        <dbReference type="ARBA" id="ARBA00004651"/>
    </source>
</evidence>
<gene>
    <name evidence="8" type="ORF">GCM10009690_27740</name>
</gene>
<evidence type="ECO:0000256" key="5">
    <source>
        <dbReference type="ARBA" id="ARBA00023136"/>
    </source>
</evidence>
<evidence type="ECO:0000256" key="6">
    <source>
        <dbReference type="SAM" id="MobiDB-lite"/>
    </source>
</evidence>
<dbReference type="RefSeq" id="WP_173157541.1">
    <property type="nucleotide sequence ID" value="NZ_BAAALX010000017.1"/>
</dbReference>
<keyword evidence="3 7" id="KW-0812">Transmembrane</keyword>
<feature type="transmembrane region" description="Helical" evidence="7">
    <location>
        <begin position="285"/>
        <end position="304"/>
    </location>
</feature>
<evidence type="ECO:0000256" key="4">
    <source>
        <dbReference type="ARBA" id="ARBA00022989"/>
    </source>
</evidence>
<feature type="transmembrane region" description="Helical" evidence="7">
    <location>
        <begin position="74"/>
        <end position="95"/>
    </location>
</feature>
<evidence type="ECO:0000313" key="8">
    <source>
        <dbReference type="EMBL" id="GAA1522878.1"/>
    </source>
</evidence>
<evidence type="ECO:0000313" key="9">
    <source>
        <dbReference type="Proteomes" id="UP001500177"/>
    </source>
</evidence>
<evidence type="ECO:0000256" key="7">
    <source>
        <dbReference type="SAM" id="Phobius"/>
    </source>
</evidence>
<reference evidence="8 9" key="1">
    <citation type="journal article" date="2019" name="Int. J. Syst. Evol. Microbiol.">
        <title>The Global Catalogue of Microorganisms (GCM) 10K type strain sequencing project: providing services to taxonomists for standard genome sequencing and annotation.</title>
        <authorList>
            <consortium name="The Broad Institute Genomics Platform"/>
            <consortium name="The Broad Institute Genome Sequencing Center for Infectious Disease"/>
            <person name="Wu L."/>
            <person name="Ma J."/>
        </authorList>
    </citation>
    <scope>NUCLEOTIDE SEQUENCE [LARGE SCALE GENOMIC DNA]</scope>
    <source>
        <strain evidence="8 9">JCM 13318</strain>
    </source>
</reference>
<dbReference type="PANTHER" id="PTHR23513:SF6">
    <property type="entry name" value="MAJOR FACILITATOR SUPERFAMILY ASSOCIATED DOMAIN-CONTAINING PROTEIN"/>
    <property type="match status" value="1"/>
</dbReference>
<keyword evidence="2" id="KW-1003">Cell membrane</keyword>
<feature type="transmembrane region" description="Helical" evidence="7">
    <location>
        <begin position="340"/>
        <end position="357"/>
    </location>
</feature>
<feature type="region of interest" description="Disordered" evidence="6">
    <location>
        <begin position="1"/>
        <end position="26"/>
    </location>
</feature>
<name>A0ABN2AN92_9MICO</name>
<dbReference type="EMBL" id="BAAALX010000017">
    <property type="protein sequence ID" value="GAA1522878.1"/>
    <property type="molecule type" value="Genomic_DNA"/>
</dbReference>
<comment type="subcellular location">
    <subcellularLocation>
        <location evidence="1">Cell membrane</location>
        <topology evidence="1">Multi-pass membrane protein</topology>
    </subcellularLocation>
</comment>
<dbReference type="CDD" id="cd06173">
    <property type="entry name" value="MFS_MefA_like"/>
    <property type="match status" value="1"/>
</dbReference>
<evidence type="ECO:0000256" key="3">
    <source>
        <dbReference type="ARBA" id="ARBA00022692"/>
    </source>
</evidence>